<name>A0AAW2X5A5_9LAMI</name>
<dbReference type="Pfam" id="PF02992">
    <property type="entry name" value="Transposase_21"/>
    <property type="match status" value="1"/>
</dbReference>
<dbReference type="AlphaFoldDB" id="A0AAW2X5A5"/>
<dbReference type="InterPro" id="IPR004242">
    <property type="entry name" value="Transposase_21"/>
</dbReference>
<dbReference type="EMBL" id="JACGWN010000005">
    <property type="protein sequence ID" value="KAL0448610.1"/>
    <property type="molecule type" value="Genomic_DNA"/>
</dbReference>
<proteinExistence type="predicted"/>
<accession>A0AAW2X5A5</accession>
<evidence type="ECO:0000313" key="1">
    <source>
        <dbReference type="EMBL" id="KAL0448610.1"/>
    </source>
</evidence>
<reference evidence="1" key="1">
    <citation type="submission" date="2020-06" db="EMBL/GenBank/DDBJ databases">
        <authorList>
            <person name="Li T."/>
            <person name="Hu X."/>
            <person name="Zhang T."/>
            <person name="Song X."/>
            <person name="Zhang H."/>
            <person name="Dai N."/>
            <person name="Sheng W."/>
            <person name="Hou X."/>
            <person name="Wei L."/>
        </authorList>
    </citation>
    <scope>NUCLEOTIDE SEQUENCE</scope>
    <source>
        <strain evidence="1">KEN1</strain>
        <tissue evidence="1">Leaf</tissue>
    </source>
</reference>
<organism evidence="1">
    <name type="scientific">Sesamum latifolium</name>
    <dbReference type="NCBI Taxonomy" id="2727402"/>
    <lineage>
        <taxon>Eukaryota</taxon>
        <taxon>Viridiplantae</taxon>
        <taxon>Streptophyta</taxon>
        <taxon>Embryophyta</taxon>
        <taxon>Tracheophyta</taxon>
        <taxon>Spermatophyta</taxon>
        <taxon>Magnoliopsida</taxon>
        <taxon>eudicotyledons</taxon>
        <taxon>Gunneridae</taxon>
        <taxon>Pentapetalae</taxon>
        <taxon>asterids</taxon>
        <taxon>lamiids</taxon>
        <taxon>Lamiales</taxon>
        <taxon>Pedaliaceae</taxon>
        <taxon>Sesamum</taxon>
    </lineage>
</organism>
<protein>
    <submittedName>
        <fullName evidence="1">Uncharacterized protein</fullName>
    </submittedName>
</protein>
<gene>
    <name evidence="1" type="ORF">Slati_1417400</name>
</gene>
<reference evidence="1" key="2">
    <citation type="journal article" date="2024" name="Plant">
        <title>Genomic evolution and insights into agronomic trait innovations of Sesamum species.</title>
        <authorList>
            <person name="Miao H."/>
            <person name="Wang L."/>
            <person name="Qu L."/>
            <person name="Liu H."/>
            <person name="Sun Y."/>
            <person name="Le M."/>
            <person name="Wang Q."/>
            <person name="Wei S."/>
            <person name="Zheng Y."/>
            <person name="Lin W."/>
            <person name="Duan Y."/>
            <person name="Cao H."/>
            <person name="Xiong S."/>
            <person name="Wang X."/>
            <person name="Wei L."/>
            <person name="Li C."/>
            <person name="Ma Q."/>
            <person name="Ju M."/>
            <person name="Zhao R."/>
            <person name="Li G."/>
            <person name="Mu C."/>
            <person name="Tian Q."/>
            <person name="Mei H."/>
            <person name="Zhang T."/>
            <person name="Gao T."/>
            <person name="Zhang H."/>
        </authorList>
    </citation>
    <scope>NUCLEOTIDE SEQUENCE</scope>
    <source>
        <strain evidence="1">KEN1</strain>
    </source>
</reference>
<sequence>MNGFAPHGQYDCTYSYWPIILTPYKLPPGMCVNSGYIFWIMVISGPSNPKCLIDVYLEPPIEEFQCGCTNARQCKERDIHDALHIDVDRERPTRLWDGVWMEYCWCYGVSSLFGRHTGIPFAKQ</sequence>
<comment type="caution">
    <text evidence="1">The sequence shown here is derived from an EMBL/GenBank/DDBJ whole genome shotgun (WGS) entry which is preliminary data.</text>
</comment>